<evidence type="ECO:0000256" key="2">
    <source>
        <dbReference type="ARBA" id="ARBA00022729"/>
    </source>
</evidence>
<reference evidence="5" key="1">
    <citation type="submission" date="2018-11" db="EMBL/GenBank/DDBJ databases">
        <authorList>
            <person name="Alioto T."/>
            <person name="Alioto T."/>
        </authorList>
    </citation>
    <scope>NUCLEOTIDE SEQUENCE</scope>
</reference>
<name>A0A8B6D0Z3_MYTGA</name>
<dbReference type="Pfam" id="PF13855">
    <property type="entry name" value="LRR_8"/>
    <property type="match status" value="2"/>
</dbReference>
<comment type="caution">
    <text evidence="5">The sequence shown here is derived from an EMBL/GenBank/DDBJ whole genome shotgun (WGS) entry which is preliminary data.</text>
</comment>
<accession>A0A8B6D0Z3</accession>
<evidence type="ECO:0000313" key="5">
    <source>
        <dbReference type="EMBL" id="VDI13257.1"/>
    </source>
</evidence>
<keyword evidence="6" id="KW-1185">Reference proteome</keyword>
<keyword evidence="2 4" id="KW-0732">Signal</keyword>
<evidence type="ECO:0000256" key="1">
    <source>
        <dbReference type="ARBA" id="ARBA00022614"/>
    </source>
</evidence>
<dbReference type="AlphaFoldDB" id="A0A8B6D0Z3"/>
<gene>
    <name evidence="5" type="ORF">MGAL_10B055117</name>
</gene>
<dbReference type="Pfam" id="PF00560">
    <property type="entry name" value="LRR_1"/>
    <property type="match status" value="1"/>
</dbReference>
<dbReference type="PROSITE" id="PS51450">
    <property type="entry name" value="LRR"/>
    <property type="match status" value="1"/>
</dbReference>
<evidence type="ECO:0000313" key="6">
    <source>
        <dbReference type="Proteomes" id="UP000596742"/>
    </source>
</evidence>
<dbReference type="EMBL" id="UYJE01002742">
    <property type="protein sequence ID" value="VDI13257.1"/>
    <property type="molecule type" value="Genomic_DNA"/>
</dbReference>
<dbReference type="InterPro" id="IPR001611">
    <property type="entry name" value="Leu-rich_rpt"/>
</dbReference>
<dbReference type="Gene3D" id="3.80.10.10">
    <property type="entry name" value="Ribonuclease Inhibitor"/>
    <property type="match status" value="2"/>
</dbReference>
<dbReference type="InterPro" id="IPR050328">
    <property type="entry name" value="Dev_Immune_Receptor"/>
</dbReference>
<dbReference type="Pfam" id="PF13306">
    <property type="entry name" value="LRR_5"/>
    <property type="match status" value="1"/>
</dbReference>
<dbReference type="InterPro" id="IPR026906">
    <property type="entry name" value="LRR_5"/>
</dbReference>
<proteinExistence type="predicted"/>
<dbReference type="InterPro" id="IPR032675">
    <property type="entry name" value="LRR_dom_sf"/>
</dbReference>
<keyword evidence="3" id="KW-0677">Repeat</keyword>
<dbReference type="SMART" id="SM00369">
    <property type="entry name" value="LRR_TYP"/>
    <property type="match status" value="3"/>
</dbReference>
<dbReference type="SUPFAM" id="SSF52058">
    <property type="entry name" value="L domain-like"/>
    <property type="match status" value="1"/>
</dbReference>
<dbReference type="PANTHER" id="PTHR24373:SF387">
    <property type="entry name" value="LEUCINE-RICH REPEATS AND IMMUNOGLOBULIN-LIKE DOMAINS PROTEIN SMA-10"/>
    <property type="match status" value="1"/>
</dbReference>
<dbReference type="OrthoDB" id="6069546at2759"/>
<sequence length="404" mass="46859">MFRRLLFYFCIPLISAVLKPNEGNCPEFCKCGYGRQNRFISTCNGKWPPTTTLNFIPKFPSQTVEVIFIYNQLPNVSRNTFSNLTDLKLINLDLQGNSIRVIRKDAFSKFTYLQNLDLSRNNITEKDAMNCFKSLPKGIQRLRLNHLLWHPFEGLFNGLANSSVKRIELSHSYLTPFEGRWFSGLPQLKSLDISWNKINDSDFNLTGLPNIHDINLDGNRFNVIPDFCQFGLNSIANLHLSDTKLYNINHLRNYSSCLQNLKKLYLSGLPIRILPTNIFSNLKSLTYLTMKQMSTQFKKIHKYAFNSSTLQSLTFWRADGFLFTSQSAQQGMFHPDSLFDYSKNIKELDLSNNKIDLISNKIRLMFKPLKKLKEIMDGINISIIHAEILFTTISFTDFYFIREQ</sequence>
<keyword evidence="1" id="KW-0433">Leucine-rich repeat</keyword>
<dbReference type="Proteomes" id="UP000596742">
    <property type="component" value="Unassembled WGS sequence"/>
</dbReference>
<dbReference type="GO" id="GO:0031012">
    <property type="term" value="C:extracellular matrix"/>
    <property type="evidence" value="ECO:0007669"/>
    <property type="project" value="TreeGrafter"/>
</dbReference>
<dbReference type="InterPro" id="IPR003591">
    <property type="entry name" value="Leu-rich_rpt_typical-subtyp"/>
</dbReference>
<feature type="chain" id="PRO_5032774530" evidence="4">
    <location>
        <begin position="17"/>
        <end position="404"/>
    </location>
</feature>
<feature type="signal peptide" evidence="4">
    <location>
        <begin position="1"/>
        <end position="16"/>
    </location>
</feature>
<protein>
    <submittedName>
        <fullName evidence="5">Lumican</fullName>
    </submittedName>
</protein>
<dbReference type="GO" id="GO:0005615">
    <property type="term" value="C:extracellular space"/>
    <property type="evidence" value="ECO:0007669"/>
    <property type="project" value="TreeGrafter"/>
</dbReference>
<evidence type="ECO:0000256" key="3">
    <source>
        <dbReference type="ARBA" id="ARBA00022737"/>
    </source>
</evidence>
<evidence type="ECO:0000256" key="4">
    <source>
        <dbReference type="SAM" id="SignalP"/>
    </source>
</evidence>
<dbReference type="PANTHER" id="PTHR24373">
    <property type="entry name" value="SLIT RELATED LEUCINE-RICH REPEAT NEURONAL PROTEIN"/>
    <property type="match status" value="1"/>
</dbReference>
<organism evidence="5 6">
    <name type="scientific">Mytilus galloprovincialis</name>
    <name type="common">Mediterranean mussel</name>
    <dbReference type="NCBI Taxonomy" id="29158"/>
    <lineage>
        <taxon>Eukaryota</taxon>
        <taxon>Metazoa</taxon>
        <taxon>Spiralia</taxon>
        <taxon>Lophotrochozoa</taxon>
        <taxon>Mollusca</taxon>
        <taxon>Bivalvia</taxon>
        <taxon>Autobranchia</taxon>
        <taxon>Pteriomorphia</taxon>
        <taxon>Mytilida</taxon>
        <taxon>Mytiloidea</taxon>
        <taxon>Mytilidae</taxon>
        <taxon>Mytilinae</taxon>
        <taxon>Mytilus</taxon>
    </lineage>
</organism>